<comment type="caution">
    <text evidence="1">The sequence shown here is derived from an EMBL/GenBank/DDBJ whole genome shotgun (WGS) entry which is preliminary data.</text>
</comment>
<proteinExistence type="predicted"/>
<accession>A0AAE0BFC2</accession>
<organism evidence="1 2">
    <name type="scientific">Cymbomonas tetramitiformis</name>
    <dbReference type="NCBI Taxonomy" id="36881"/>
    <lineage>
        <taxon>Eukaryota</taxon>
        <taxon>Viridiplantae</taxon>
        <taxon>Chlorophyta</taxon>
        <taxon>Pyramimonadophyceae</taxon>
        <taxon>Pyramimonadales</taxon>
        <taxon>Pyramimonadaceae</taxon>
        <taxon>Cymbomonas</taxon>
    </lineage>
</organism>
<keyword evidence="2" id="KW-1185">Reference proteome</keyword>
<dbReference type="Proteomes" id="UP001190700">
    <property type="component" value="Unassembled WGS sequence"/>
</dbReference>
<evidence type="ECO:0000313" key="2">
    <source>
        <dbReference type="Proteomes" id="UP001190700"/>
    </source>
</evidence>
<evidence type="ECO:0000313" key="1">
    <source>
        <dbReference type="EMBL" id="KAK3234619.1"/>
    </source>
</evidence>
<dbReference type="EMBL" id="LGRX02035483">
    <property type="protein sequence ID" value="KAK3234619.1"/>
    <property type="molecule type" value="Genomic_DNA"/>
</dbReference>
<name>A0AAE0BFC2_9CHLO</name>
<protein>
    <submittedName>
        <fullName evidence="1">Uncharacterized protein</fullName>
    </submittedName>
</protein>
<gene>
    <name evidence="1" type="ORF">CYMTET_55169</name>
</gene>
<sequence>MDHDDLCKRTIMFFALIKYNPGIWDDKVINLRGRQKRVDDAKEFKPGMLELNLLCKLNHDLRPDEYNLSSKCLWNLLRVEIELILRSEPITGDLSFDTTVIQLTAINNQVGKLYQRLGFKPIFGSEDSTEKEMRVMWSVFVQTIDRL</sequence>
<reference evidence="1 2" key="1">
    <citation type="journal article" date="2015" name="Genome Biol. Evol.">
        <title>Comparative Genomics of a Bacterivorous Green Alga Reveals Evolutionary Causalities and Consequences of Phago-Mixotrophic Mode of Nutrition.</title>
        <authorList>
            <person name="Burns J.A."/>
            <person name="Paasch A."/>
            <person name="Narechania A."/>
            <person name="Kim E."/>
        </authorList>
    </citation>
    <scope>NUCLEOTIDE SEQUENCE [LARGE SCALE GENOMIC DNA]</scope>
    <source>
        <strain evidence="1 2">PLY_AMNH</strain>
    </source>
</reference>
<dbReference type="AlphaFoldDB" id="A0AAE0BFC2"/>